<accession>A0A8J8PZP6</accession>
<dbReference type="AlphaFoldDB" id="A0A8J8PZP6"/>
<evidence type="ECO:0000313" key="1">
    <source>
        <dbReference type="EMBL" id="TYL37796.1"/>
    </source>
</evidence>
<dbReference type="InterPro" id="IPR055982">
    <property type="entry name" value="DUF7560"/>
</dbReference>
<keyword evidence="2" id="KW-1185">Reference proteome</keyword>
<proteinExistence type="predicted"/>
<reference evidence="1" key="1">
    <citation type="submission" date="2017-11" db="EMBL/GenBank/DDBJ databases">
        <authorList>
            <person name="Kajale S.C."/>
            <person name="Sharma A."/>
        </authorList>
    </citation>
    <scope>NUCLEOTIDE SEQUENCE</scope>
    <source>
        <strain evidence="1">LS1_42</strain>
    </source>
</reference>
<organism evidence="1 2">
    <name type="scientific">Natronococcus pandeyae</name>
    <dbReference type="NCBI Taxonomy" id="2055836"/>
    <lineage>
        <taxon>Archaea</taxon>
        <taxon>Methanobacteriati</taxon>
        <taxon>Methanobacteriota</taxon>
        <taxon>Stenosarchaea group</taxon>
        <taxon>Halobacteria</taxon>
        <taxon>Halobacteriales</taxon>
        <taxon>Natrialbaceae</taxon>
        <taxon>Natronococcus</taxon>
    </lineage>
</organism>
<evidence type="ECO:0008006" key="3">
    <source>
        <dbReference type="Google" id="ProtNLM"/>
    </source>
</evidence>
<name>A0A8J8PZP6_9EURY</name>
<dbReference type="EMBL" id="PHNJ01000008">
    <property type="protein sequence ID" value="TYL37796.1"/>
    <property type="molecule type" value="Genomic_DNA"/>
</dbReference>
<sequence length="75" mass="8413">MGTEPARYEFECPHCHERIVVDPPILAELVSNGCVFCEANVSESDFEPDESNRLSRHSTLSRSGLSHLTRLETLP</sequence>
<dbReference type="Pfam" id="PF24441">
    <property type="entry name" value="DUF7560"/>
    <property type="match status" value="1"/>
</dbReference>
<dbReference type="Proteomes" id="UP000766904">
    <property type="component" value="Unassembled WGS sequence"/>
</dbReference>
<comment type="caution">
    <text evidence="1">The sequence shown here is derived from an EMBL/GenBank/DDBJ whole genome shotgun (WGS) entry which is preliminary data.</text>
</comment>
<gene>
    <name evidence="1" type="ORF">CV102_15780</name>
</gene>
<evidence type="ECO:0000313" key="2">
    <source>
        <dbReference type="Proteomes" id="UP000766904"/>
    </source>
</evidence>
<protein>
    <recommendedName>
        <fullName evidence="3">Small CPxCG-related zinc finger protein</fullName>
    </recommendedName>
</protein>